<protein>
    <recommendedName>
        <fullName evidence="3">UDP-N-acetylglucosamine 2-epimerase (non-hydrolyzing)</fullName>
        <ecNumber evidence="3">5.1.3.14</ecNumber>
    </recommendedName>
</protein>
<dbReference type="NCBIfam" id="TIGR00236">
    <property type="entry name" value="wecB"/>
    <property type="match status" value="1"/>
</dbReference>
<keyword evidence="7" id="KW-1185">Reference proteome</keyword>
<dbReference type="EC" id="5.1.3.14" evidence="3"/>
<dbReference type="EMBL" id="AE017125">
    <property type="protein sequence ID" value="AAP76679.1"/>
    <property type="molecule type" value="Genomic_DNA"/>
</dbReference>
<evidence type="ECO:0000256" key="4">
    <source>
        <dbReference type="RuleBase" id="RU003513"/>
    </source>
</evidence>
<name>Q7VK10_HELHP</name>
<evidence type="ECO:0000256" key="3">
    <source>
        <dbReference type="ARBA" id="ARBA00038858"/>
    </source>
</evidence>
<dbReference type="GO" id="GO:0008761">
    <property type="term" value="F:UDP-N-acetylglucosamine 2-epimerase activity"/>
    <property type="evidence" value="ECO:0007669"/>
    <property type="project" value="UniProtKB-EC"/>
</dbReference>
<dbReference type="PANTHER" id="PTHR43174">
    <property type="entry name" value="UDP-N-ACETYLGLUCOSAMINE 2-EPIMERASE"/>
    <property type="match status" value="1"/>
</dbReference>
<comment type="similarity">
    <text evidence="2 4">Belongs to the UDP-N-acetylglucosamine 2-epimerase family.</text>
</comment>
<dbReference type="CDD" id="cd03786">
    <property type="entry name" value="GTB_UDP-GlcNAc_2-Epimerase"/>
    <property type="match status" value="1"/>
</dbReference>
<reference evidence="6 7" key="1">
    <citation type="journal article" date="2003" name="Proc. Natl. Acad. Sci. U.S.A.">
        <title>The complete genome sequence of the carcinogenic bacterium Helicobacter hepaticus.</title>
        <authorList>
            <person name="Suerbaum S."/>
            <person name="Josenhans C."/>
            <person name="Sterzenbach T."/>
            <person name="Drescher B."/>
            <person name="Brandt P."/>
            <person name="Bell M."/>
            <person name="Droege M."/>
            <person name="Fartmann B."/>
            <person name="Fischer H.-P."/>
            <person name="Ge Z."/>
            <person name="Hoerster A."/>
            <person name="Holland R."/>
            <person name="Klein K."/>
            <person name="Koenig J."/>
            <person name="Macko L."/>
            <person name="Mendz G.L."/>
            <person name="Nyakatura G."/>
            <person name="Schauer D.B."/>
            <person name="Shen Z."/>
            <person name="Weber J."/>
            <person name="Frosch M."/>
            <person name="Fox J.G."/>
        </authorList>
    </citation>
    <scope>NUCLEOTIDE SEQUENCE [LARGE SCALE GENOMIC DNA]</scope>
    <source>
        <strain evidence="7">ATCC 51449 / 3B1</strain>
    </source>
</reference>
<evidence type="ECO:0000256" key="2">
    <source>
        <dbReference type="ARBA" id="ARBA00038209"/>
    </source>
</evidence>
<dbReference type="InterPro" id="IPR029767">
    <property type="entry name" value="WecB-like"/>
</dbReference>
<organism evidence="6 7">
    <name type="scientific">Helicobacter hepaticus (strain ATCC 51449 / 3B1)</name>
    <dbReference type="NCBI Taxonomy" id="235279"/>
    <lineage>
        <taxon>Bacteria</taxon>
        <taxon>Pseudomonadati</taxon>
        <taxon>Campylobacterota</taxon>
        <taxon>Epsilonproteobacteria</taxon>
        <taxon>Campylobacterales</taxon>
        <taxon>Helicobacteraceae</taxon>
        <taxon>Helicobacter</taxon>
    </lineage>
</organism>
<dbReference type="STRING" id="235279.HH_0082"/>
<dbReference type="PANTHER" id="PTHR43174:SF2">
    <property type="entry name" value="UDP-N-ACETYLGLUCOSAMINE 2-EPIMERASE"/>
    <property type="match status" value="1"/>
</dbReference>
<dbReference type="InterPro" id="IPR003331">
    <property type="entry name" value="UDP_GlcNAc_Epimerase_2_dom"/>
</dbReference>
<evidence type="ECO:0000313" key="7">
    <source>
        <dbReference type="Proteomes" id="UP000002495"/>
    </source>
</evidence>
<dbReference type="KEGG" id="hhe:HH_0082"/>
<dbReference type="Proteomes" id="UP000002495">
    <property type="component" value="Chromosome"/>
</dbReference>
<dbReference type="AlphaFoldDB" id="Q7VK10"/>
<evidence type="ECO:0000259" key="5">
    <source>
        <dbReference type="Pfam" id="PF02350"/>
    </source>
</evidence>
<accession>Q7VK10</accession>
<evidence type="ECO:0000313" key="6">
    <source>
        <dbReference type="EMBL" id="AAP76679.1"/>
    </source>
</evidence>
<proteinExistence type="inferred from homology"/>
<evidence type="ECO:0000256" key="1">
    <source>
        <dbReference type="ARBA" id="ARBA00023235"/>
    </source>
</evidence>
<dbReference type="SUPFAM" id="SSF53756">
    <property type="entry name" value="UDP-Glycosyltransferase/glycogen phosphorylase"/>
    <property type="match status" value="1"/>
</dbReference>
<dbReference type="eggNOG" id="COG0381">
    <property type="taxonomic scope" value="Bacteria"/>
</dbReference>
<dbReference type="Gene3D" id="3.40.50.2000">
    <property type="entry name" value="Glycogen Phosphorylase B"/>
    <property type="match status" value="2"/>
</dbReference>
<sequence length="272" mass="30449">MSVFAGALTSFYHKAAIFHIEAGLRSYDLFEPFPEEAIRQMVSRITTLHFAPTKKSAKSLKKEGISKDKIYQVGNTGIDALSLLNKKALQSASKFWKSKNVNVIRGGIVLVTAHRRENHGQRLEYILDSIEVLSSKFPSHQFILPLHPNPNVKNRVCQRLSIHQNIILTEALDYPQLVYILQKAKLVLTDSGGIQEEAPTFGVPILILRHRTERMEGVKKGFAKLVGTKSSEIIKEATKVLSQGYTIDGVNPYGDGKASQKIEKIIRRFLNG</sequence>
<dbReference type="Pfam" id="PF02350">
    <property type="entry name" value="Epimerase_2"/>
    <property type="match status" value="1"/>
</dbReference>
<keyword evidence="1 4" id="KW-0413">Isomerase</keyword>
<gene>
    <name evidence="6" type="ordered locus">HH_0082</name>
</gene>
<dbReference type="HOGENOM" id="CLU_041674_1_1_7"/>
<feature type="domain" description="UDP-N-acetylglucosamine 2-epimerase" evidence="5">
    <location>
        <begin position="2"/>
        <end position="266"/>
    </location>
</feature>